<proteinExistence type="predicted"/>
<dbReference type="Proteomes" id="UP000179113">
    <property type="component" value="Unassembled WGS sequence"/>
</dbReference>
<reference evidence="1 2" key="1">
    <citation type="journal article" date="2016" name="Nat. Commun.">
        <title>Thousands of microbial genomes shed light on interconnected biogeochemical processes in an aquifer system.</title>
        <authorList>
            <person name="Anantharaman K."/>
            <person name="Brown C.T."/>
            <person name="Hug L.A."/>
            <person name="Sharon I."/>
            <person name="Castelle C.J."/>
            <person name="Probst A.J."/>
            <person name="Thomas B.C."/>
            <person name="Singh A."/>
            <person name="Wilkins M.J."/>
            <person name="Karaoz U."/>
            <person name="Brodie E.L."/>
            <person name="Williams K.H."/>
            <person name="Hubbard S.S."/>
            <person name="Banfield J.F."/>
        </authorList>
    </citation>
    <scope>NUCLEOTIDE SEQUENCE [LARGE SCALE GENOMIC DNA]</scope>
</reference>
<gene>
    <name evidence="1" type="ORF">A2415_00670</name>
</gene>
<evidence type="ECO:0008006" key="3">
    <source>
        <dbReference type="Google" id="ProtNLM"/>
    </source>
</evidence>
<organism evidence="1 2">
    <name type="scientific">candidate division WWE3 bacterium RIFOXYC1_FULL_39_7</name>
    <dbReference type="NCBI Taxonomy" id="1802643"/>
    <lineage>
        <taxon>Bacteria</taxon>
        <taxon>Katanobacteria</taxon>
    </lineage>
</organism>
<dbReference type="Gene3D" id="3.20.20.80">
    <property type="entry name" value="Glycosidases"/>
    <property type="match status" value="1"/>
</dbReference>
<dbReference type="AlphaFoldDB" id="A0A1F4WKY8"/>
<evidence type="ECO:0000313" key="2">
    <source>
        <dbReference type="Proteomes" id="UP000179113"/>
    </source>
</evidence>
<accession>A0A1F4WKY8</accession>
<comment type="caution">
    <text evidence="1">The sequence shown here is derived from an EMBL/GenBank/DDBJ whole genome shotgun (WGS) entry which is preliminary data.</text>
</comment>
<dbReference type="EMBL" id="MEWA01000010">
    <property type="protein sequence ID" value="OGC70097.1"/>
    <property type="molecule type" value="Genomic_DNA"/>
</dbReference>
<evidence type="ECO:0000313" key="1">
    <source>
        <dbReference type="EMBL" id="OGC70097.1"/>
    </source>
</evidence>
<name>A0A1F4WKY8_UNCKA</name>
<protein>
    <recommendedName>
        <fullName evidence="3">DUF4015 domain-containing protein</fullName>
    </recommendedName>
</protein>
<sequence>MHKSLYVKGTDDKILSEIAAFNINSIFIPYSTDFSEKFTKLKSNLKPEIAVNVELNVFEGKDILVKFADASPVEATGKETRTGSYTGLCPSHPGVRQEILDRAKRILETEIDGIWLGNIRYPTFWQTPEPEILDTCYCDRCMEMFGKYIGEEIIGDTLEDKVLLIDGSYYIEWLEFKCGQISSMVSEIKDLILNSGKNIKLGIFAVPWEDKEYGSGIKRIVAQDFAALINYVDVISPKLFYKEIGKPVDWVKSKIDYYWELGVPILPVVSTFEQTSDELKDALAYSVWRNSTGVLVYYTEELLEKNLTEVVKNFFDSNS</sequence>